<dbReference type="CDD" id="cd02870">
    <property type="entry name" value="PseudoU_synth_RsuA_like"/>
    <property type="match status" value="1"/>
</dbReference>
<dbReference type="SUPFAM" id="SSF55120">
    <property type="entry name" value="Pseudouridine synthase"/>
    <property type="match status" value="1"/>
</dbReference>
<dbReference type="Pfam" id="PF01479">
    <property type="entry name" value="S4"/>
    <property type="match status" value="1"/>
</dbReference>
<dbReference type="AlphaFoldDB" id="A0A7C2C2A4"/>
<feature type="domain" description="RNA-binding S4" evidence="5">
    <location>
        <begin position="5"/>
        <end position="63"/>
    </location>
</feature>
<dbReference type="EMBL" id="DSKL01000430">
    <property type="protein sequence ID" value="HEH83462.1"/>
    <property type="molecule type" value="Genomic_DNA"/>
</dbReference>
<dbReference type="GO" id="GO:0003723">
    <property type="term" value="F:RNA binding"/>
    <property type="evidence" value="ECO:0007669"/>
    <property type="project" value="UniProtKB-KW"/>
</dbReference>
<dbReference type="InterPro" id="IPR020094">
    <property type="entry name" value="TruA/RsuA/RluB/E/F_N"/>
</dbReference>
<organism evidence="6">
    <name type="scientific">Thermus islandicus</name>
    <dbReference type="NCBI Taxonomy" id="540988"/>
    <lineage>
        <taxon>Bacteria</taxon>
        <taxon>Thermotogati</taxon>
        <taxon>Deinococcota</taxon>
        <taxon>Deinococci</taxon>
        <taxon>Thermales</taxon>
        <taxon>Thermaceae</taxon>
        <taxon>Thermus</taxon>
    </lineage>
</organism>
<dbReference type="InterPro" id="IPR002942">
    <property type="entry name" value="S4_RNA-bd"/>
</dbReference>
<dbReference type="SUPFAM" id="SSF55174">
    <property type="entry name" value="Alpha-L RNA-binding motif"/>
    <property type="match status" value="1"/>
</dbReference>
<dbReference type="InterPro" id="IPR020103">
    <property type="entry name" value="PsdUridine_synth_cat_dom_sf"/>
</dbReference>
<dbReference type="InterPro" id="IPR000748">
    <property type="entry name" value="PsdUridine_synth_RsuA/RluB/E/F"/>
</dbReference>
<comment type="similarity">
    <text evidence="1 4">Belongs to the pseudouridine synthase RsuA family.</text>
</comment>
<keyword evidence="2 4" id="KW-0413">Isomerase</keyword>
<dbReference type="PANTHER" id="PTHR47683">
    <property type="entry name" value="PSEUDOURIDINE SYNTHASE FAMILY PROTEIN-RELATED"/>
    <property type="match status" value="1"/>
</dbReference>
<evidence type="ECO:0000313" key="7">
    <source>
        <dbReference type="EMBL" id="HEO41317.1"/>
    </source>
</evidence>
<dbReference type="PANTHER" id="PTHR47683:SF2">
    <property type="entry name" value="RNA-BINDING S4 DOMAIN-CONTAINING PROTEIN"/>
    <property type="match status" value="1"/>
</dbReference>
<dbReference type="GO" id="GO:0120159">
    <property type="term" value="F:rRNA pseudouridine synthase activity"/>
    <property type="evidence" value="ECO:0007669"/>
    <property type="project" value="UniProtKB-ARBA"/>
</dbReference>
<name>A0A7C2C2A4_9DEIN</name>
<evidence type="ECO:0000313" key="6">
    <source>
        <dbReference type="EMBL" id="HEH83462.1"/>
    </source>
</evidence>
<dbReference type="Pfam" id="PF00849">
    <property type="entry name" value="PseudoU_synth_2"/>
    <property type="match status" value="1"/>
</dbReference>
<protein>
    <recommendedName>
        <fullName evidence="4">Pseudouridine synthase</fullName>
        <ecNumber evidence="4">5.4.99.-</ecNumber>
    </recommendedName>
</protein>
<comment type="caution">
    <text evidence="6">The sequence shown here is derived from an EMBL/GenBank/DDBJ whole genome shotgun (WGS) entry which is preliminary data.</text>
</comment>
<proteinExistence type="inferred from homology"/>
<gene>
    <name evidence="7" type="ORF">ENP09_00120</name>
    <name evidence="6" type="ORF">ENP73_11105</name>
</gene>
<sequence>MRERLRLQAFLARAGVASRRKAEELIRRGLVRVNGEVARLGQKVGWEDVVEVGRRRVEPPKERVVLALHKPKGFTTTRSDPHAERTVYELLPGIPGLHPVGRLDKDAEGLLLFTNDGALTQRLTHPRYGVPKVYRVWTEGGTLPEGVCRRLLRGVELEDGPARALACRPAPGGALLTLAEGRKREVKRMLQAVGHPVKRLLRLQVGPIRLGDLPPGKWRRLSEAEVAALLGESPVE</sequence>
<dbReference type="EC" id="5.4.99.-" evidence="4"/>
<dbReference type="Gene3D" id="3.10.290.10">
    <property type="entry name" value="RNA-binding S4 domain"/>
    <property type="match status" value="1"/>
</dbReference>
<dbReference type="SMART" id="SM00363">
    <property type="entry name" value="S4"/>
    <property type="match status" value="1"/>
</dbReference>
<dbReference type="GO" id="GO:0000455">
    <property type="term" value="P:enzyme-directed rRNA pseudouridine synthesis"/>
    <property type="evidence" value="ECO:0007669"/>
    <property type="project" value="UniProtKB-ARBA"/>
</dbReference>
<dbReference type="InterPro" id="IPR006145">
    <property type="entry name" value="PsdUridine_synth_RsuA/RluA"/>
</dbReference>
<keyword evidence="3" id="KW-0694">RNA-binding</keyword>
<dbReference type="Gene3D" id="3.30.70.580">
    <property type="entry name" value="Pseudouridine synthase I, catalytic domain, N-terminal subdomain"/>
    <property type="match status" value="1"/>
</dbReference>
<accession>A0A7C2C2A4</accession>
<dbReference type="EMBL" id="DSHZ01000005">
    <property type="protein sequence ID" value="HEO41317.1"/>
    <property type="molecule type" value="Genomic_DNA"/>
</dbReference>
<evidence type="ECO:0000256" key="2">
    <source>
        <dbReference type="ARBA" id="ARBA00023235"/>
    </source>
</evidence>
<dbReference type="Gene3D" id="3.30.70.1560">
    <property type="entry name" value="Alpha-L RNA-binding motif"/>
    <property type="match status" value="1"/>
</dbReference>
<evidence type="ECO:0000256" key="4">
    <source>
        <dbReference type="RuleBase" id="RU003887"/>
    </source>
</evidence>
<dbReference type="InterPro" id="IPR036986">
    <property type="entry name" value="S4_RNA-bd_sf"/>
</dbReference>
<dbReference type="PROSITE" id="PS50889">
    <property type="entry name" value="S4"/>
    <property type="match status" value="1"/>
</dbReference>
<dbReference type="NCBIfam" id="TIGR00093">
    <property type="entry name" value="pseudouridine synthase"/>
    <property type="match status" value="1"/>
</dbReference>
<reference evidence="6" key="1">
    <citation type="journal article" date="2020" name="mSystems">
        <title>Genome- and Community-Level Interaction Insights into Carbon Utilization and Element Cycling Functions of Hydrothermarchaeota in Hydrothermal Sediment.</title>
        <authorList>
            <person name="Zhou Z."/>
            <person name="Liu Y."/>
            <person name="Xu W."/>
            <person name="Pan J."/>
            <person name="Luo Z.H."/>
            <person name="Li M."/>
        </authorList>
    </citation>
    <scope>NUCLEOTIDE SEQUENCE [LARGE SCALE GENOMIC DNA]</scope>
    <source>
        <strain evidence="7">SpSt-189</strain>
        <strain evidence="6">SpSt-246</strain>
    </source>
</reference>
<dbReference type="InterPro" id="IPR018496">
    <property type="entry name" value="PsdUridine_synth_RsuA/RluB_CS"/>
</dbReference>
<dbReference type="CDD" id="cd00165">
    <property type="entry name" value="S4"/>
    <property type="match status" value="1"/>
</dbReference>
<dbReference type="PROSITE" id="PS01149">
    <property type="entry name" value="PSI_RSU"/>
    <property type="match status" value="1"/>
</dbReference>
<evidence type="ECO:0000256" key="3">
    <source>
        <dbReference type="PROSITE-ProRule" id="PRU00182"/>
    </source>
</evidence>
<dbReference type="InterPro" id="IPR050343">
    <property type="entry name" value="RsuA_PseudoU_synthase"/>
</dbReference>
<dbReference type="FunFam" id="3.10.290.10:FF:000003">
    <property type="entry name" value="Pseudouridine synthase"/>
    <property type="match status" value="1"/>
</dbReference>
<evidence type="ECO:0000256" key="1">
    <source>
        <dbReference type="ARBA" id="ARBA00008348"/>
    </source>
</evidence>
<dbReference type="InterPro" id="IPR042092">
    <property type="entry name" value="PsdUridine_s_RsuA/RluB/E/F_cat"/>
</dbReference>
<evidence type="ECO:0000259" key="5">
    <source>
        <dbReference type="SMART" id="SM00363"/>
    </source>
</evidence>